<dbReference type="Proteomes" id="UP000305906">
    <property type="component" value="Unassembled WGS sequence"/>
</dbReference>
<dbReference type="PANTHER" id="PTHR35400:SF3">
    <property type="entry name" value="SLL1072 PROTEIN"/>
    <property type="match status" value="1"/>
</dbReference>
<feature type="domain" description="Putative restriction endonuclease" evidence="1">
    <location>
        <begin position="4"/>
        <end position="164"/>
    </location>
</feature>
<sequence>MLDTLDELNVPDGYKAEIIRGNIVLSPFSKGYYTRVMRLVCSRLEAYLPEGHVIDRAPNLFVFPGQERAYGPDIHAAHEQTYEADSNHLDGEGLSFVAELTSISTRDDDLTDKVETYGKAGVPVYLVLDMQEKQAIVFGSPSTQGYEIRYNKPFGEKLRIPEPFGCMLDTDGFELRAPREAEDKRI</sequence>
<evidence type="ECO:0000313" key="2">
    <source>
        <dbReference type="EMBL" id="TLS39833.1"/>
    </source>
</evidence>
<dbReference type="Gene3D" id="3.90.1570.10">
    <property type="entry name" value="tt1808, chain A"/>
    <property type="match status" value="1"/>
</dbReference>
<name>A0A5R9FG54_9ACTN</name>
<gene>
    <name evidence="2" type="ORF">FE633_44730</name>
</gene>
<keyword evidence="2" id="KW-0540">Nuclease</keyword>
<evidence type="ECO:0000259" key="1">
    <source>
        <dbReference type="Pfam" id="PF05685"/>
    </source>
</evidence>
<keyword evidence="2" id="KW-0255">Endonuclease</keyword>
<proteinExistence type="predicted"/>
<evidence type="ECO:0000313" key="3">
    <source>
        <dbReference type="Proteomes" id="UP000305906"/>
    </source>
</evidence>
<dbReference type="EMBL" id="VBZC01000103">
    <property type="protein sequence ID" value="TLS39833.1"/>
    <property type="molecule type" value="Genomic_DNA"/>
</dbReference>
<keyword evidence="3" id="KW-1185">Reference proteome</keyword>
<protein>
    <submittedName>
        <fullName evidence="2">Uma2 family endonuclease</fullName>
    </submittedName>
</protein>
<dbReference type="Pfam" id="PF05685">
    <property type="entry name" value="Uma2"/>
    <property type="match status" value="1"/>
</dbReference>
<dbReference type="AlphaFoldDB" id="A0A5R9FG54"/>
<reference evidence="2 3" key="1">
    <citation type="submission" date="2019-05" db="EMBL/GenBank/DDBJ databases">
        <title>Streptomyces sp. NEAU-C151, a novel actinomycete isolated from soil.</title>
        <authorList>
            <person name="Han L."/>
            <person name="Jiang H."/>
        </authorList>
    </citation>
    <scope>NUCLEOTIDE SEQUENCE [LARGE SCALE GENOMIC DNA]</scope>
    <source>
        <strain evidence="2 3">NEAU-C151</strain>
    </source>
</reference>
<dbReference type="InterPro" id="IPR012296">
    <property type="entry name" value="Nuclease_put_TT1808"/>
</dbReference>
<comment type="caution">
    <text evidence="2">The sequence shown here is derived from an EMBL/GenBank/DDBJ whole genome shotgun (WGS) entry which is preliminary data.</text>
</comment>
<dbReference type="CDD" id="cd06260">
    <property type="entry name" value="DUF820-like"/>
    <property type="match status" value="1"/>
</dbReference>
<keyword evidence="2" id="KW-0378">Hydrolase</keyword>
<accession>A0A5R9FG54</accession>
<dbReference type="SUPFAM" id="SSF52980">
    <property type="entry name" value="Restriction endonuclease-like"/>
    <property type="match status" value="1"/>
</dbReference>
<dbReference type="PANTHER" id="PTHR35400">
    <property type="entry name" value="SLR1083 PROTEIN"/>
    <property type="match status" value="1"/>
</dbReference>
<dbReference type="InterPro" id="IPR008538">
    <property type="entry name" value="Uma2"/>
</dbReference>
<dbReference type="InterPro" id="IPR011335">
    <property type="entry name" value="Restrct_endonuc-II-like"/>
</dbReference>
<dbReference type="GO" id="GO:0004519">
    <property type="term" value="F:endonuclease activity"/>
    <property type="evidence" value="ECO:0007669"/>
    <property type="project" value="UniProtKB-KW"/>
</dbReference>
<organism evidence="2 3">
    <name type="scientific">Streptomyces montanus</name>
    <dbReference type="NCBI Taxonomy" id="2580423"/>
    <lineage>
        <taxon>Bacteria</taxon>
        <taxon>Bacillati</taxon>
        <taxon>Actinomycetota</taxon>
        <taxon>Actinomycetes</taxon>
        <taxon>Kitasatosporales</taxon>
        <taxon>Streptomycetaceae</taxon>
        <taxon>Streptomyces</taxon>
    </lineage>
</organism>